<dbReference type="AlphaFoldDB" id="A0A8J1XXF7"/>
<dbReference type="PANTHER" id="PTHR46949">
    <property type="entry name" value="LEUCINE REPEAT ADAPTER PROTEIN 25"/>
    <property type="match status" value="1"/>
</dbReference>
<proteinExistence type="inferred from homology"/>
<feature type="compositionally biased region" description="Polar residues" evidence="2">
    <location>
        <begin position="177"/>
        <end position="186"/>
    </location>
</feature>
<keyword evidence="4" id="KW-1185">Reference proteome</keyword>
<dbReference type="PANTHER" id="PTHR46949:SF1">
    <property type="entry name" value="AT07979P2"/>
    <property type="match status" value="1"/>
</dbReference>
<name>A0A8J1XXF7_OWEFU</name>
<comment type="similarity">
    <text evidence="1">Belongs to the FAM89 family.</text>
</comment>
<accession>A0A8J1XXF7</accession>
<feature type="region of interest" description="Disordered" evidence="2">
    <location>
        <begin position="144"/>
        <end position="186"/>
    </location>
</feature>
<sequence length="201" mass="22465">MANLQGLPALPKSLARLLNAGTEQWKEVEKIHNLRTMIQKDMTPDTSAELNNGKTADRRHSVAGTVDGALAYLRKEMVGLRQLDMSLLCQLMTLNESIQDYKQSVQMAYSDANSECGSLYSMDNGLETIRDDYESELADVDINDDMSLGDSYNSQYEPQSPRSPVPQSPGYRWPQHVKNQSATQQNNGMFKFSYGLSESNA</sequence>
<evidence type="ECO:0000313" key="4">
    <source>
        <dbReference type="Proteomes" id="UP000749559"/>
    </source>
</evidence>
<comment type="caution">
    <text evidence="3">The sequence shown here is derived from an EMBL/GenBank/DDBJ whole genome shotgun (WGS) entry which is preliminary data.</text>
</comment>
<dbReference type="Proteomes" id="UP000749559">
    <property type="component" value="Unassembled WGS sequence"/>
</dbReference>
<dbReference type="EMBL" id="CAIIXF020000008">
    <property type="protein sequence ID" value="CAH1791136.1"/>
    <property type="molecule type" value="Genomic_DNA"/>
</dbReference>
<dbReference type="Pfam" id="PF14854">
    <property type="entry name" value="LURAP"/>
    <property type="match status" value="1"/>
</dbReference>
<evidence type="ECO:0000313" key="3">
    <source>
        <dbReference type="EMBL" id="CAH1791136.1"/>
    </source>
</evidence>
<organism evidence="3 4">
    <name type="scientific">Owenia fusiformis</name>
    <name type="common">Polychaete worm</name>
    <dbReference type="NCBI Taxonomy" id="6347"/>
    <lineage>
        <taxon>Eukaryota</taxon>
        <taxon>Metazoa</taxon>
        <taxon>Spiralia</taxon>
        <taxon>Lophotrochozoa</taxon>
        <taxon>Annelida</taxon>
        <taxon>Polychaeta</taxon>
        <taxon>Sedentaria</taxon>
        <taxon>Canalipalpata</taxon>
        <taxon>Sabellida</taxon>
        <taxon>Oweniida</taxon>
        <taxon>Oweniidae</taxon>
        <taxon>Owenia</taxon>
    </lineage>
</organism>
<reference evidence="3" key="1">
    <citation type="submission" date="2022-03" db="EMBL/GenBank/DDBJ databases">
        <authorList>
            <person name="Martin C."/>
        </authorList>
    </citation>
    <scope>NUCLEOTIDE SEQUENCE</scope>
</reference>
<gene>
    <name evidence="3" type="ORF">OFUS_LOCUS16257</name>
</gene>
<evidence type="ECO:0000256" key="1">
    <source>
        <dbReference type="ARBA" id="ARBA00038125"/>
    </source>
</evidence>
<dbReference type="OrthoDB" id="1681166at2759"/>
<protein>
    <submittedName>
        <fullName evidence="3">Uncharacterized protein</fullName>
    </submittedName>
</protein>
<dbReference type="InterPro" id="IPR039499">
    <property type="entry name" value="LURA1/LRA25"/>
</dbReference>
<evidence type="ECO:0000256" key="2">
    <source>
        <dbReference type="SAM" id="MobiDB-lite"/>
    </source>
</evidence>